<accession>A0ACC0J3J6</accession>
<evidence type="ECO:0000313" key="1">
    <source>
        <dbReference type="EMBL" id="KAI8032515.1"/>
    </source>
</evidence>
<sequence length="117" mass="13108">MLSHDSVGGFLSHSGWSCVVEAVQFGKSLILLSFLAETGLNCRVLKEKKMAYLIPRDEQDGLFTRDSVVSGLLLLGPVCIAIVLYNIMLGQLNLLRRKFYFPRSLVARKDIIMFSLN</sequence>
<dbReference type="Proteomes" id="UP001060215">
    <property type="component" value="Chromosome 1"/>
</dbReference>
<evidence type="ECO:0000313" key="2">
    <source>
        <dbReference type="Proteomes" id="UP001060215"/>
    </source>
</evidence>
<reference evidence="1 2" key="1">
    <citation type="journal article" date="2022" name="Plant J.">
        <title>Chromosome-level genome of Camellia lanceoleosa provides a valuable resource for understanding genome evolution and self-incompatibility.</title>
        <authorList>
            <person name="Gong W."/>
            <person name="Xiao S."/>
            <person name="Wang L."/>
            <person name="Liao Z."/>
            <person name="Chang Y."/>
            <person name="Mo W."/>
            <person name="Hu G."/>
            <person name="Li W."/>
            <person name="Zhao G."/>
            <person name="Zhu H."/>
            <person name="Hu X."/>
            <person name="Ji K."/>
            <person name="Xiang X."/>
            <person name="Song Q."/>
            <person name="Yuan D."/>
            <person name="Jin S."/>
            <person name="Zhang L."/>
        </authorList>
    </citation>
    <scope>NUCLEOTIDE SEQUENCE [LARGE SCALE GENOMIC DNA]</scope>
    <source>
        <strain evidence="1">SQ_2022a</strain>
    </source>
</reference>
<proteinExistence type="predicted"/>
<protein>
    <submittedName>
        <fullName evidence="1">UDP-glycosyltransferase 91A1</fullName>
    </submittedName>
</protein>
<gene>
    <name evidence="1" type="ORF">LOK49_LG01G02156</name>
</gene>
<dbReference type="EMBL" id="CM045758">
    <property type="protein sequence ID" value="KAI8032515.1"/>
    <property type="molecule type" value="Genomic_DNA"/>
</dbReference>
<comment type="caution">
    <text evidence="1">The sequence shown here is derived from an EMBL/GenBank/DDBJ whole genome shotgun (WGS) entry which is preliminary data.</text>
</comment>
<name>A0ACC0J3J6_9ERIC</name>
<organism evidence="1 2">
    <name type="scientific">Camellia lanceoleosa</name>
    <dbReference type="NCBI Taxonomy" id="1840588"/>
    <lineage>
        <taxon>Eukaryota</taxon>
        <taxon>Viridiplantae</taxon>
        <taxon>Streptophyta</taxon>
        <taxon>Embryophyta</taxon>
        <taxon>Tracheophyta</taxon>
        <taxon>Spermatophyta</taxon>
        <taxon>Magnoliopsida</taxon>
        <taxon>eudicotyledons</taxon>
        <taxon>Gunneridae</taxon>
        <taxon>Pentapetalae</taxon>
        <taxon>asterids</taxon>
        <taxon>Ericales</taxon>
        <taxon>Theaceae</taxon>
        <taxon>Camellia</taxon>
    </lineage>
</organism>
<keyword evidence="2" id="KW-1185">Reference proteome</keyword>